<evidence type="ECO:0000256" key="4">
    <source>
        <dbReference type="SAM" id="Coils"/>
    </source>
</evidence>
<feature type="coiled-coil region" evidence="4">
    <location>
        <begin position="105"/>
        <end position="132"/>
    </location>
</feature>
<feature type="chain" id="PRO_5045260883" evidence="5">
    <location>
        <begin position="23"/>
        <end position="1009"/>
    </location>
</feature>
<comment type="caution">
    <text evidence="6">The sequence shown here is derived from an EMBL/GenBank/DDBJ whole genome shotgun (WGS) entry which is preliminary data.</text>
</comment>
<feature type="signal peptide" evidence="5">
    <location>
        <begin position="1"/>
        <end position="22"/>
    </location>
</feature>
<keyword evidence="5" id="KW-0732">Signal</keyword>
<keyword evidence="7" id="KW-1185">Reference proteome</keyword>
<feature type="coiled-coil region" evidence="4">
    <location>
        <begin position="919"/>
        <end position="974"/>
    </location>
</feature>
<accession>A0ABW2Z4D3</accession>
<comment type="subcellular location">
    <subcellularLocation>
        <location evidence="1">Golgi apparatus</location>
    </subcellularLocation>
</comment>
<dbReference type="Proteomes" id="UP001597032">
    <property type="component" value="Unassembled WGS sequence"/>
</dbReference>
<feature type="coiled-coil region" evidence="4">
    <location>
        <begin position="43"/>
        <end position="77"/>
    </location>
</feature>
<organism evidence="6 7">
    <name type="scientific">Lutibacter aestuarii</name>
    <dbReference type="NCBI Taxonomy" id="861111"/>
    <lineage>
        <taxon>Bacteria</taxon>
        <taxon>Pseudomonadati</taxon>
        <taxon>Bacteroidota</taxon>
        <taxon>Flavobacteriia</taxon>
        <taxon>Flavobacteriales</taxon>
        <taxon>Flavobacteriaceae</taxon>
        <taxon>Lutibacter</taxon>
    </lineage>
</organism>
<evidence type="ECO:0000313" key="7">
    <source>
        <dbReference type="Proteomes" id="UP001597032"/>
    </source>
</evidence>
<dbReference type="PROSITE" id="PS51257">
    <property type="entry name" value="PROKAR_LIPOPROTEIN"/>
    <property type="match status" value="1"/>
</dbReference>
<evidence type="ECO:0000256" key="5">
    <source>
        <dbReference type="SAM" id="SignalP"/>
    </source>
</evidence>
<reference evidence="7" key="1">
    <citation type="journal article" date="2019" name="Int. J. Syst. Evol. Microbiol.">
        <title>The Global Catalogue of Microorganisms (GCM) 10K type strain sequencing project: providing services to taxonomists for standard genome sequencing and annotation.</title>
        <authorList>
            <consortium name="The Broad Institute Genomics Platform"/>
            <consortium name="The Broad Institute Genome Sequencing Center for Infectious Disease"/>
            <person name="Wu L."/>
            <person name="Ma J."/>
        </authorList>
    </citation>
    <scope>NUCLEOTIDE SEQUENCE [LARGE SCALE GENOMIC DNA]</scope>
    <source>
        <strain evidence="7">CCUG 60022</strain>
    </source>
</reference>
<evidence type="ECO:0000256" key="2">
    <source>
        <dbReference type="ARBA" id="ARBA00023034"/>
    </source>
</evidence>
<evidence type="ECO:0000313" key="6">
    <source>
        <dbReference type="EMBL" id="MFD0761678.1"/>
    </source>
</evidence>
<evidence type="ECO:0000256" key="3">
    <source>
        <dbReference type="ARBA" id="ARBA00023054"/>
    </source>
</evidence>
<evidence type="ECO:0000256" key="1">
    <source>
        <dbReference type="ARBA" id="ARBA00004555"/>
    </source>
</evidence>
<dbReference type="EMBL" id="JBHTIC010000006">
    <property type="protein sequence ID" value="MFD0761678.1"/>
    <property type="molecule type" value="Genomic_DNA"/>
</dbReference>
<name>A0ABW2Z4D3_9FLAO</name>
<dbReference type="PANTHER" id="PTHR18921:SF2">
    <property type="entry name" value="THYROID RECEPTOR-INTERACTING PROTEIN 11"/>
    <property type="match status" value="1"/>
</dbReference>
<gene>
    <name evidence="6" type="ORF">ACFQZW_06250</name>
</gene>
<keyword evidence="3 4" id="KW-0175">Coiled coil</keyword>
<dbReference type="RefSeq" id="WP_386781836.1">
    <property type="nucleotide sequence ID" value="NZ_JBHTIC010000006.1"/>
</dbReference>
<dbReference type="PANTHER" id="PTHR18921">
    <property type="entry name" value="MYOSIN HEAVY CHAIN - RELATED"/>
    <property type="match status" value="1"/>
</dbReference>
<keyword evidence="2" id="KW-0333">Golgi apparatus</keyword>
<proteinExistence type="predicted"/>
<sequence>MKHLKKLSVVLMITTLFSASFTSCIDTEVSPVVEAIYEAQADLIAAQTAVQNAEAALRNAQANAAQAQADYTAAQTAQVEAITAGIEADNAHQAALREQELRLLVAQTDLEVNEAQNALAIAEEEFKLQMAALVAELEEAGVQLAIEYAYKYRNAMYAANNILSDKLDAEEELADAQLMLVDAEDMTYEYHLAQLQNEVTMYEAEIAYITNWLALLNEDAADPLAVMETLKVQIADLEAQEDAMDILMQEQWNKVMALYDQDDNRDDALSRAMDALNDHNNAVNGKISRETQIANAQSQIAAYQAAMVNYEATKTALNDAVQAALDRIGAEEADNHPSNHAPGYGLLGDIETKQAEIDALNADTPTFNAAVTDAQNALSAHQTALDGLVATYNAAVTALAIAQNTFDTGNYDALLTSAQTALTTFQAGAYQDAVDNYNAAKTAFEADPSGSTDTDTDGNHSNFYTASYNSTFDLGEIGIHTDLAGDTYMRVATWKETTLGSGKYIPATLYPTKYNTADLAVEAAALIADAGNGIGANADIWLWEDNVGDMDIDDIDGNEVTLDGLEVGSNTDLHALGANDAIDADAENIAVFINVESDDDSISHEVALNAATNMLGQDDFSDRDFMTGPATFEIPLVPGDTSAGYNAATPENDAAAHDTLTARAELWNLQLAVEIAQFNKDNAAVLLQAAIDLFNEQKALYDDGLATQATLAAAVATAQSALNAHLALIATATNEKNALLAELGSDDYSTRDTSIASNLELSWDDHANDGLPVGSEIYDILASAKWDSDGDTNADSLTAYAELWNAQNAYDDHTNYSLAQYQSMIDGAQANIDLWNAEIANIIPIIDAKYAVVTGLFPTLDNLGVEYTFEVDAAGLGTLVVINFGELSSLYSDLHAAIIAEWQVYWDLELQDEMIHDEQDYLEDLLDEYEDQYENLFDDIADFEDDLATAQDDLEEAKAALALATNDKNAAEAYITYLEAKIANLEVRHANALAIAAQYKALMDAALAS</sequence>
<protein>
    <submittedName>
        <fullName evidence="6">Uncharacterized protein</fullName>
    </submittedName>
</protein>